<dbReference type="VEuPathDB" id="MicrosporidiaDB:M153_10190001501"/>
<name>A0A0R0LVF5_9MICR</name>
<dbReference type="AlphaFoldDB" id="A0A0R0LVF5"/>
<evidence type="ECO:0000313" key="2">
    <source>
        <dbReference type="Proteomes" id="UP000051530"/>
    </source>
</evidence>
<proteinExistence type="predicted"/>
<sequence>MHYITKFGRGMLEDLIQDRCHRICEHIDCRNSSNISCITDVLCWVSELILIA</sequence>
<organism evidence="1 2">
    <name type="scientific">Pseudoloma neurophilia</name>
    <dbReference type="NCBI Taxonomy" id="146866"/>
    <lineage>
        <taxon>Eukaryota</taxon>
        <taxon>Fungi</taxon>
        <taxon>Fungi incertae sedis</taxon>
        <taxon>Microsporidia</taxon>
        <taxon>Pseudoloma</taxon>
    </lineage>
</organism>
<accession>A0A0R0LVF5</accession>
<dbReference type="Proteomes" id="UP000051530">
    <property type="component" value="Unassembled WGS sequence"/>
</dbReference>
<keyword evidence="2" id="KW-1185">Reference proteome</keyword>
<evidence type="ECO:0000313" key="1">
    <source>
        <dbReference type="EMBL" id="KRH93357.1"/>
    </source>
</evidence>
<gene>
    <name evidence="1" type="ORF">M153_10190001501</name>
</gene>
<comment type="caution">
    <text evidence="1">The sequence shown here is derived from an EMBL/GenBank/DDBJ whole genome shotgun (WGS) entry which is preliminary data.</text>
</comment>
<reference evidence="1 2" key="1">
    <citation type="submission" date="2015-07" db="EMBL/GenBank/DDBJ databases">
        <title>The genome of Pseudoloma neurophilia, a relevant intracellular parasite of the zebrafish.</title>
        <authorList>
            <person name="Ndikumana S."/>
            <person name="Pelin A."/>
            <person name="Sanders J."/>
            <person name="Corradi N."/>
        </authorList>
    </citation>
    <scope>NUCLEOTIDE SEQUENCE [LARGE SCALE GENOMIC DNA]</scope>
    <source>
        <strain evidence="1 2">MK1</strain>
    </source>
</reference>
<protein>
    <submittedName>
        <fullName evidence="1">Uncharacterized protein</fullName>
    </submittedName>
</protein>
<dbReference type="EMBL" id="LGUB01000372">
    <property type="protein sequence ID" value="KRH93357.1"/>
    <property type="molecule type" value="Genomic_DNA"/>
</dbReference>